<dbReference type="Gene3D" id="6.10.30.10">
    <property type="match status" value="1"/>
</dbReference>
<dbReference type="Proteomes" id="UP000034215">
    <property type="component" value="Unassembled WGS sequence"/>
</dbReference>
<reference evidence="2 3" key="1">
    <citation type="journal article" date="2015" name="Nature">
        <title>rRNA introns, odd ribosomes, and small enigmatic genomes across a large radiation of phyla.</title>
        <authorList>
            <person name="Brown C.T."/>
            <person name="Hug L.A."/>
            <person name="Thomas B.C."/>
            <person name="Sharon I."/>
            <person name="Castelle C.J."/>
            <person name="Singh A."/>
            <person name="Wilkins M.J."/>
            <person name="Williams K.H."/>
            <person name="Banfield J.F."/>
        </authorList>
    </citation>
    <scope>NUCLEOTIDE SEQUENCE [LARGE SCALE GENOMIC DNA]</scope>
</reference>
<gene>
    <name evidence="2" type="ORF">UT76_C0016G0012</name>
</gene>
<dbReference type="InterPro" id="IPR022002">
    <property type="entry name" value="ChsH2_Znr"/>
</dbReference>
<accession>A0A0G0T7E5</accession>
<sequence>MEVPRYWRQQSQRYSLVGNICGNCDEKHFPPRDVCPDCGAAESGKVLPSASINIERTIRQNSDTFNQSIRITNPEYNGIPKNPNERDVVPHSQTLKDETLVGVNEIPVKIKEQIIYSASLLPAD</sequence>
<dbReference type="AlphaFoldDB" id="A0A0G0T7E5"/>
<evidence type="ECO:0000313" key="2">
    <source>
        <dbReference type="EMBL" id="KKR43020.1"/>
    </source>
</evidence>
<name>A0A0G0T7E5_9BACT</name>
<comment type="caution">
    <text evidence="2">The sequence shown here is derived from an EMBL/GenBank/DDBJ whole genome shotgun (WGS) entry which is preliminary data.</text>
</comment>
<dbReference type="EMBL" id="LBYA01000016">
    <property type="protein sequence ID" value="KKR43020.1"/>
    <property type="molecule type" value="Genomic_DNA"/>
</dbReference>
<evidence type="ECO:0000313" key="3">
    <source>
        <dbReference type="Proteomes" id="UP000034215"/>
    </source>
</evidence>
<dbReference type="Pfam" id="PF12172">
    <property type="entry name" value="zf-ChsH2"/>
    <property type="match status" value="1"/>
</dbReference>
<protein>
    <recommendedName>
        <fullName evidence="1">ChsH2 rubredoxin-like zinc ribbon domain-containing protein</fullName>
    </recommendedName>
</protein>
<organism evidence="2 3">
    <name type="scientific">Candidatus Woesebacteria bacterium GW2011_GWB1_40_12</name>
    <dbReference type="NCBI Taxonomy" id="1618576"/>
    <lineage>
        <taxon>Bacteria</taxon>
        <taxon>Candidatus Woeseibacteriota</taxon>
    </lineage>
</organism>
<dbReference type="SUPFAM" id="SSF50249">
    <property type="entry name" value="Nucleic acid-binding proteins"/>
    <property type="match status" value="1"/>
</dbReference>
<proteinExistence type="predicted"/>
<dbReference type="InterPro" id="IPR012340">
    <property type="entry name" value="NA-bd_OB-fold"/>
</dbReference>
<feature type="domain" description="ChsH2 rubredoxin-like zinc ribbon" evidence="1">
    <location>
        <begin position="12"/>
        <end position="41"/>
    </location>
</feature>
<evidence type="ECO:0000259" key="1">
    <source>
        <dbReference type="Pfam" id="PF12172"/>
    </source>
</evidence>